<dbReference type="RefSeq" id="WP_154577044.1">
    <property type="nucleotide sequence ID" value="NZ_VUMO01000021.1"/>
</dbReference>
<dbReference type="GO" id="GO:0043456">
    <property type="term" value="P:regulation of pentose-phosphate shunt"/>
    <property type="evidence" value="ECO:0007669"/>
    <property type="project" value="TreeGrafter"/>
</dbReference>
<feature type="site" description="Transition state stabilizer" evidence="4">
    <location>
        <position position="152"/>
    </location>
</feature>
<dbReference type="InterPro" id="IPR051695">
    <property type="entry name" value="Phosphoglycerate_Mutase"/>
</dbReference>
<accession>A0A7X2TBC8</accession>
<dbReference type="PANTHER" id="PTHR46517:SF1">
    <property type="entry name" value="FRUCTOSE-2,6-BISPHOSPHATASE TIGAR"/>
    <property type="match status" value="1"/>
</dbReference>
<feature type="active site" description="Proton donor/acceptor" evidence="2">
    <location>
        <position position="84"/>
    </location>
</feature>
<evidence type="ECO:0000313" key="6">
    <source>
        <dbReference type="Proteomes" id="UP000461754"/>
    </source>
</evidence>
<reference evidence="5 6" key="1">
    <citation type="submission" date="2019-08" db="EMBL/GenBank/DDBJ databases">
        <title>In-depth cultivation of the pig gut microbiome towards novel bacterial diversity and tailored functional studies.</title>
        <authorList>
            <person name="Wylensek D."/>
            <person name="Hitch T.C.A."/>
            <person name="Clavel T."/>
        </authorList>
    </citation>
    <scope>NUCLEOTIDE SEQUENCE [LARGE SCALE GENOMIC DNA]</scope>
    <source>
        <strain evidence="5 6">RF-744-FAT-4</strain>
    </source>
</reference>
<dbReference type="GO" id="GO:0005829">
    <property type="term" value="C:cytosol"/>
    <property type="evidence" value="ECO:0007669"/>
    <property type="project" value="TreeGrafter"/>
</dbReference>
<sequence>MKTTLYLVRHGETYENHDHIVQGILDTQLTSKGIAQADAVGQYFKDIHLDVAYVSPLSRAKDTMKGALKYHYDITPIIRPNLHEIKCGKLQGLSNDEANRQFNDIMKTFKAHPSDFVPPEGESMREVYRRFTSEILEIMKMNLEKTVLVVAHGTVIQTWLSYVHVFSEDCIQFDFLPNGSISCFNFDHKLNPEIKFIGYVPK</sequence>
<name>A0A7X2TBC8_9FIRM</name>
<keyword evidence="1" id="KW-0378">Hydrolase</keyword>
<feature type="binding site" evidence="3">
    <location>
        <begin position="9"/>
        <end position="16"/>
    </location>
    <ligand>
        <name>substrate</name>
    </ligand>
</feature>
<proteinExistence type="predicted"/>
<dbReference type="SUPFAM" id="SSF53254">
    <property type="entry name" value="Phosphoglycerate mutase-like"/>
    <property type="match status" value="1"/>
</dbReference>
<dbReference type="SMART" id="SM00855">
    <property type="entry name" value="PGAM"/>
    <property type="match status" value="1"/>
</dbReference>
<dbReference type="Gene3D" id="3.40.50.1240">
    <property type="entry name" value="Phosphoglycerate mutase-like"/>
    <property type="match status" value="1"/>
</dbReference>
<dbReference type="PIRSF" id="PIRSF000709">
    <property type="entry name" value="6PFK_2-Ptase"/>
    <property type="match status" value="1"/>
</dbReference>
<dbReference type="InterPro" id="IPR013078">
    <property type="entry name" value="His_Pase_superF_clade-1"/>
</dbReference>
<gene>
    <name evidence="5" type="ORF">FYJ52_09755</name>
</gene>
<evidence type="ECO:0000313" key="5">
    <source>
        <dbReference type="EMBL" id="MSS20678.1"/>
    </source>
</evidence>
<dbReference type="Pfam" id="PF00300">
    <property type="entry name" value="His_Phos_1"/>
    <property type="match status" value="1"/>
</dbReference>
<dbReference type="GO" id="GO:0004331">
    <property type="term" value="F:fructose-2,6-bisphosphate 2-phosphatase activity"/>
    <property type="evidence" value="ECO:0007669"/>
    <property type="project" value="TreeGrafter"/>
</dbReference>
<dbReference type="PANTHER" id="PTHR46517">
    <property type="entry name" value="FRUCTOSE-2,6-BISPHOSPHATASE TIGAR"/>
    <property type="match status" value="1"/>
</dbReference>
<dbReference type="AlphaFoldDB" id="A0A7X2TBC8"/>
<dbReference type="EMBL" id="VUMO01000021">
    <property type="protein sequence ID" value="MSS20678.1"/>
    <property type="molecule type" value="Genomic_DNA"/>
</dbReference>
<evidence type="ECO:0000256" key="3">
    <source>
        <dbReference type="PIRSR" id="PIRSR613078-2"/>
    </source>
</evidence>
<comment type="caution">
    <text evidence="5">The sequence shown here is derived from an EMBL/GenBank/DDBJ whole genome shotgun (WGS) entry which is preliminary data.</text>
</comment>
<protein>
    <submittedName>
        <fullName evidence="5">Histidine phosphatase family protein</fullName>
    </submittedName>
</protein>
<dbReference type="CDD" id="cd07067">
    <property type="entry name" value="HP_PGM_like"/>
    <property type="match status" value="1"/>
</dbReference>
<keyword evidence="6" id="KW-1185">Reference proteome</keyword>
<organism evidence="5 6">
    <name type="scientific">Pseudoramibacter porci</name>
    <dbReference type="NCBI Taxonomy" id="2606631"/>
    <lineage>
        <taxon>Bacteria</taxon>
        <taxon>Bacillati</taxon>
        <taxon>Bacillota</taxon>
        <taxon>Clostridia</taxon>
        <taxon>Eubacteriales</taxon>
        <taxon>Eubacteriaceae</taxon>
        <taxon>Pseudoramibacter</taxon>
    </lineage>
</organism>
<dbReference type="GO" id="GO:0045820">
    <property type="term" value="P:negative regulation of glycolytic process"/>
    <property type="evidence" value="ECO:0007669"/>
    <property type="project" value="TreeGrafter"/>
</dbReference>
<feature type="binding site" evidence="3">
    <location>
        <position position="59"/>
    </location>
    <ligand>
        <name>substrate</name>
    </ligand>
</feature>
<dbReference type="Proteomes" id="UP000461754">
    <property type="component" value="Unassembled WGS sequence"/>
</dbReference>
<evidence type="ECO:0000256" key="4">
    <source>
        <dbReference type="PIRSR" id="PIRSR613078-3"/>
    </source>
</evidence>
<dbReference type="InterPro" id="IPR029033">
    <property type="entry name" value="His_PPase_superfam"/>
</dbReference>
<evidence type="ECO:0000256" key="2">
    <source>
        <dbReference type="PIRSR" id="PIRSR613078-1"/>
    </source>
</evidence>
<feature type="active site" description="Tele-phosphohistidine intermediate" evidence="2">
    <location>
        <position position="10"/>
    </location>
</feature>
<evidence type="ECO:0000256" key="1">
    <source>
        <dbReference type="ARBA" id="ARBA00022801"/>
    </source>
</evidence>